<accession>A0A6J4UIU7</accession>
<evidence type="ECO:0000256" key="1">
    <source>
        <dbReference type="SAM" id="Phobius"/>
    </source>
</evidence>
<keyword evidence="1" id="KW-1133">Transmembrane helix</keyword>
<protein>
    <submittedName>
        <fullName evidence="2">Uncharacterized protein</fullName>
    </submittedName>
</protein>
<organism evidence="2">
    <name type="scientific">uncultured Thermomicrobiales bacterium</name>
    <dbReference type="NCBI Taxonomy" id="1645740"/>
    <lineage>
        <taxon>Bacteria</taxon>
        <taxon>Pseudomonadati</taxon>
        <taxon>Thermomicrobiota</taxon>
        <taxon>Thermomicrobia</taxon>
        <taxon>Thermomicrobiales</taxon>
        <taxon>environmental samples</taxon>
    </lineage>
</organism>
<gene>
    <name evidence="2" type="ORF">AVDCRST_MAG19-901</name>
</gene>
<name>A0A6J4UIU7_9BACT</name>
<feature type="transmembrane region" description="Helical" evidence="1">
    <location>
        <begin position="21"/>
        <end position="41"/>
    </location>
</feature>
<keyword evidence="1" id="KW-0472">Membrane</keyword>
<sequence length="42" mass="4030">MLAILLHRRRTGGTAVGTGTLLAMAGASGGAVVGGLLLLLLG</sequence>
<dbReference type="EMBL" id="CADCWL010000037">
    <property type="protein sequence ID" value="CAA9552046.1"/>
    <property type="molecule type" value="Genomic_DNA"/>
</dbReference>
<keyword evidence="1" id="KW-0812">Transmembrane</keyword>
<evidence type="ECO:0000313" key="2">
    <source>
        <dbReference type="EMBL" id="CAA9552046.1"/>
    </source>
</evidence>
<dbReference type="AlphaFoldDB" id="A0A6J4UIU7"/>
<proteinExistence type="predicted"/>
<reference evidence="2" key="1">
    <citation type="submission" date="2020-02" db="EMBL/GenBank/DDBJ databases">
        <authorList>
            <person name="Meier V. D."/>
        </authorList>
    </citation>
    <scope>NUCLEOTIDE SEQUENCE</scope>
    <source>
        <strain evidence="2">AVDCRST_MAG19</strain>
    </source>
</reference>